<feature type="region of interest" description="Disordered" evidence="1">
    <location>
        <begin position="251"/>
        <end position="271"/>
    </location>
</feature>
<dbReference type="OrthoDB" id="3199516at2759"/>
<reference evidence="3 4" key="1">
    <citation type="submission" date="2015-01" db="EMBL/GenBank/DDBJ databases">
        <title>The Genome Sequence of Rhinocladiella mackenzie CBS 650.93.</title>
        <authorList>
            <consortium name="The Broad Institute Genomics Platform"/>
            <person name="Cuomo C."/>
            <person name="de Hoog S."/>
            <person name="Gorbushina A."/>
            <person name="Stielow B."/>
            <person name="Teixiera M."/>
            <person name="Abouelleil A."/>
            <person name="Chapman S.B."/>
            <person name="Priest M."/>
            <person name="Young S.K."/>
            <person name="Wortman J."/>
            <person name="Nusbaum C."/>
            <person name="Birren B."/>
        </authorList>
    </citation>
    <scope>NUCLEOTIDE SEQUENCE [LARGE SCALE GENOMIC DNA]</scope>
    <source>
        <strain evidence="3 4">CBS 650.93</strain>
    </source>
</reference>
<feature type="compositionally biased region" description="Low complexity" evidence="1">
    <location>
        <begin position="794"/>
        <end position="806"/>
    </location>
</feature>
<feature type="compositionally biased region" description="Basic and acidic residues" evidence="1">
    <location>
        <begin position="9"/>
        <end position="18"/>
    </location>
</feature>
<feature type="compositionally biased region" description="Basic and acidic residues" evidence="1">
    <location>
        <begin position="478"/>
        <end position="487"/>
    </location>
</feature>
<keyword evidence="4" id="KW-1185">Reference proteome</keyword>
<dbReference type="PROSITE" id="PS50181">
    <property type="entry name" value="FBOX"/>
    <property type="match status" value="1"/>
</dbReference>
<feature type="region of interest" description="Disordered" evidence="1">
    <location>
        <begin position="829"/>
        <end position="866"/>
    </location>
</feature>
<feature type="compositionally biased region" description="Basic and acidic residues" evidence="1">
    <location>
        <begin position="392"/>
        <end position="403"/>
    </location>
</feature>
<feature type="compositionally biased region" description="Polar residues" evidence="1">
    <location>
        <begin position="768"/>
        <end position="780"/>
    </location>
</feature>
<name>A0A0D2FV39_9EURO</name>
<dbReference type="EMBL" id="KN847477">
    <property type="protein sequence ID" value="KIX05957.1"/>
    <property type="molecule type" value="Genomic_DNA"/>
</dbReference>
<protein>
    <recommendedName>
        <fullName evidence="2">F-box domain-containing protein</fullName>
    </recommendedName>
</protein>
<feature type="compositionally biased region" description="Acidic residues" evidence="1">
    <location>
        <begin position="846"/>
        <end position="856"/>
    </location>
</feature>
<dbReference type="HOGENOM" id="CLU_007899_0_0_1"/>
<evidence type="ECO:0000259" key="2">
    <source>
        <dbReference type="PROSITE" id="PS50181"/>
    </source>
</evidence>
<dbReference type="InterPro" id="IPR001810">
    <property type="entry name" value="F-box_dom"/>
</dbReference>
<accession>A0A0D2FV39</accession>
<dbReference type="RefSeq" id="XP_013273093.1">
    <property type="nucleotide sequence ID" value="XM_013417639.1"/>
</dbReference>
<organism evidence="3 4">
    <name type="scientific">Rhinocladiella mackenziei CBS 650.93</name>
    <dbReference type="NCBI Taxonomy" id="1442369"/>
    <lineage>
        <taxon>Eukaryota</taxon>
        <taxon>Fungi</taxon>
        <taxon>Dikarya</taxon>
        <taxon>Ascomycota</taxon>
        <taxon>Pezizomycotina</taxon>
        <taxon>Eurotiomycetes</taxon>
        <taxon>Chaetothyriomycetidae</taxon>
        <taxon>Chaetothyriales</taxon>
        <taxon>Herpotrichiellaceae</taxon>
        <taxon>Rhinocladiella</taxon>
    </lineage>
</organism>
<sequence length="890" mass="99861">MELGVESQDQPREPKSKETQTLLAKHLNGKKSEWDAIAAQKEPLRLLDLPVDILQAILKELTHTNDLTSLALTHSALHSLVIPHIYSRFDIVWPDANTTFENRMGVDALTYGLATLVMAQDVFGEAPYQQQQPQHPCQRCGHHNQPIQPDPNKPRKIRRGNYFAQYTRKFSLGNGPPDWVQEYLITKEGGKMLGTLVALAVGRMRNLETFIWDMPTGVLRDVWLALASLGNRDDEQECRLDRVWVRWHDNQDQGPLASPPPPGVGPGPQASNLPSILAGPASSLFQIPPYPRVEFPTFSILPPLRSLSVLDIDELPYAEEMSVLIERSLGKLQELRVGMASHAQFDIWARPAEDRAPVLPPLMPGLGDQSPRPGGILGILVHRFCNSFSHQRSSDLDLPKDSSEEGAGPEQNLEPEKENDLEDPISNSDINQLGVLLSAHNIQDDDSEMVPVSSPKRPVSYNHLQGPRHDSPQSARDPFQDSNKEEPVTRKLELETLEIERVYLSITVLSKAMDWSRLTSLTLLGCRNHEQLWKALRKRFTPTSRRRVSSASFRVSSNGMSSMLLRSQTGTPVSSAPPPSSEYPLKLKRLHTDTVSPPLIAFIKDTLAPDSLEWLFLQENTAYKSPVSIDMIYRGAIRRHRLSLVKLLIDSTLRTEDPDSPNTNWRRWVFSRELLTCITSGKMKLRELSMSIDYKDWHYFLRRLPNATSLRSLHIPHIAEHVNGTVHSREAALQVLDIVALRPELELCYLGVQSQCFEILEYANTRKGSSSEIPFASNGQGPSGEDIETDQDVGPAGAPTHPAPHNHNSHAPHQIHNHAQHVSHHDDLAGHDQVYDSSDFDAISDTGDEISDEESEQGGNSNAPKPTWKLREILFYDDKISIFKARHGRL</sequence>
<dbReference type="GeneID" id="25292002"/>
<feature type="region of interest" description="Disordered" evidence="1">
    <location>
        <begin position="768"/>
        <end position="812"/>
    </location>
</feature>
<dbReference type="STRING" id="1442369.A0A0D2FV39"/>
<dbReference type="VEuPathDB" id="FungiDB:Z518_03931"/>
<evidence type="ECO:0000313" key="3">
    <source>
        <dbReference type="EMBL" id="KIX05957.1"/>
    </source>
</evidence>
<evidence type="ECO:0000256" key="1">
    <source>
        <dbReference type="SAM" id="MobiDB-lite"/>
    </source>
</evidence>
<gene>
    <name evidence="3" type="ORF">Z518_03931</name>
</gene>
<dbReference type="Proteomes" id="UP000053617">
    <property type="component" value="Unassembled WGS sequence"/>
</dbReference>
<feature type="region of interest" description="Disordered" evidence="1">
    <location>
        <begin position="392"/>
        <end position="427"/>
    </location>
</feature>
<proteinExistence type="predicted"/>
<feature type="domain" description="F-box" evidence="2">
    <location>
        <begin position="43"/>
        <end position="96"/>
    </location>
</feature>
<feature type="region of interest" description="Disordered" evidence="1">
    <location>
        <begin position="1"/>
        <end position="21"/>
    </location>
</feature>
<dbReference type="AlphaFoldDB" id="A0A0D2FV39"/>
<feature type="region of interest" description="Disordered" evidence="1">
    <location>
        <begin position="446"/>
        <end position="487"/>
    </location>
</feature>
<evidence type="ECO:0000313" key="4">
    <source>
        <dbReference type="Proteomes" id="UP000053617"/>
    </source>
</evidence>
<feature type="region of interest" description="Disordered" evidence="1">
    <location>
        <begin position="133"/>
        <end position="154"/>
    </location>
</feature>